<sequence>MLRVASVFISVALAFDPVTGDTPLPPGGRICQFSGSPPNTALTIALSPTRICHTEEAAALLQAVPRQGLRPAPLQELQQDPQDSLAQLPVVAGLVGLPALLAGLVPLDHRAATASRVSAALLTKAAQPSGGLRRPGFCHQCFPATDCAHRHADSLTDTVFQSYGVTLTQFAVQTVTRPIQQVVVTPVDDVVAVATTQVLRPEYITLTETKSDFRLAVRTSVTHVTLTHTSYAITHVPFTITATETVQITSAVVRTVIDTVSRVVTDYRTLLNTVFSGELRHLDPGSDARQHHAWLCGRLQVKNDTDASPVARPPPPATQGTAAIDEGVSPSLAPGNVSPASSSPRSSDINMRKMWAEQSFGELTRRPHSSPYDPELLQLSPWYLMRILSVIEMTEGAWWPLRCPS</sequence>
<dbReference type="EMBL" id="JACEEZ010001676">
    <property type="protein sequence ID" value="KAG0728911.1"/>
    <property type="molecule type" value="Genomic_DNA"/>
</dbReference>
<proteinExistence type="predicted"/>
<keyword evidence="4" id="KW-1185">Reference proteome</keyword>
<gene>
    <name evidence="3" type="ORF">GWK47_031474</name>
</gene>
<dbReference type="Proteomes" id="UP000770661">
    <property type="component" value="Unassembled WGS sequence"/>
</dbReference>
<comment type="caution">
    <text evidence="3">The sequence shown here is derived from an EMBL/GenBank/DDBJ whole genome shotgun (WGS) entry which is preliminary data.</text>
</comment>
<evidence type="ECO:0000313" key="4">
    <source>
        <dbReference type="Proteomes" id="UP000770661"/>
    </source>
</evidence>
<evidence type="ECO:0000313" key="3">
    <source>
        <dbReference type="EMBL" id="KAG0728911.1"/>
    </source>
</evidence>
<protein>
    <submittedName>
        <fullName evidence="3">Uncharacterized protein</fullName>
    </submittedName>
</protein>
<dbReference type="OrthoDB" id="6380853at2759"/>
<feature type="compositionally biased region" description="Low complexity" evidence="1">
    <location>
        <begin position="338"/>
        <end position="347"/>
    </location>
</feature>
<evidence type="ECO:0000256" key="1">
    <source>
        <dbReference type="SAM" id="MobiDB-lite"/>
    </source>
</evidence>
<name>A0A8J5D241_CHIOP</name>
<keyword evidence="2" id="KW-0732">Signal</keyword>
<organism evidence="3 4">
    <name type="scientific">Chionoecetes opilio</name>
    <name type="common">Atlantic snow crab</name>
    <name type="synonym">Cancer opilio</name>
    <dbReference type="NCBI Taxonomy" id="41210"/>
    <lineage>
        <taxon>Eukaryota</taxon>
        <taxon>Metazoa</taxon>
        <taxon>Ecdysozoa</taxon>
        <taxon>Arthropoda</taxon>
        <taxon>Crustacea</taxon>
        <taxon>Multicrustacea</taxon>
        <taxon>Malacostraca</taxon>
        <taxon>Eumalacostraca</taxon>
        <taxon>Eucarida</taxon>
        <taxon>Decapoda</taxon>
        <taxon>Pleocyemata</taxon>
        <taxon>Brachyura</taxon>
        <taxon>Eubrachyura</taxon>
        <taxon>Majoidea</taxon>
        <taxon>Majidae</taxon>
        <taxon>Chionoecetes</taxon>
    </lineage>
</organism>
<evidence type="ECO:0000256" key="2">
    <source>
        <dbReference type="SAM" id="SignalP"/>
    </source>
</evidence>
<feature type="chain" id="PRO_5035232183" evidence="2">
    <location>
        <begin position="21"/>
        <end position="405"/>
    </location>
</feature>
<accession>A0A8J5D241</accession>
<feature type="region of interest" description="Disordered" evidence="1">
    <location>
        <begin position="305"/>
        <end position="349"/>
    </location>
</feature>
<reference evidence="3" key="1">
    <citation type="submission" date="2020-07" db="EMBL/GenBank/DDBJ databases">
        <title>The High-quality genome of the commercially important snow crab, Chionoecetes opilio.</title>
        <authorList>
            <person name="Jeong J.-H."/>
            <person name="Ryu S."/>
        </authorList>
    </citation>
    <scope>NUCLEOTIDE SEQUENCE</scope>
    <source>
        <strain evidence="3">MADBK_172401_WGS</strain>
        <tissue evidence="3">Digestive gland</tissue>
    </source>
</reference>
<dbReference type="AlphaFoldDB" id="A0A8J5D241"/>
<feature type="signal peptide" evidence="2">
    <location>
        <begin position="1"/>
        <end position="20"/>
    </location>
</feature>